<feature type="domain" description="Zn(2)-C6 fungal-type" evidence="4">
    <location>
        <begin position="13"/>
        <end position="43"/>
    </location>
</feature>
<dbReference type="Pfam" id="PF00172">
    <property type="entry name" value="Zn_clus"/>
    <property type="match status" value="1"/>
</dbReference>
<sequence length="827" mass="94181">MAPSKKITRSRNGCHPCKKLKIKCDEGKPSCGYCTKKNRKCDYSLVLNWGGRSKGSTKANDISTPIPSSSRTEEHSSIQIDMKPEVIQKSPEIITKLKNDSKRRQKMEIVFNLAKPNGKSSVKEKSSYHEPRIQEINVTREYQRDMHLGPEEHSTTYSTKSYNSDHTLTTLHENKDIHVSHTNKRSRSDNGYKSTKKQRHDYLQLHELIESQIDPFPVSHTSHLFESTALTPVASQLNNNDIANDMEIMSEIGSHHDTVSSILMSPAPSGMEELFDALDEFAYNGVPFQFDSLADSTFLSNPRVNHSETVSQVSHQVNSGFIQKVDNFLVDYKNDIEKLEKYLPKVQTNYNWINKKLIRGGSSSSSESSSENSSSMDPFETFIIPRNLEPLPTLLLEVPFYKNLLHFWVNVSSKQLVPAPHYEDNPFTILLTQMAMEYPSILTVLLAFSAKARSGLLDSNDMPDSVIDQLLARSCSELLIMLRNRRSATSDAALATSMFLSCFELMNSTHDFQKHRAHTIGARQIIKARASLSKRPASVTEQDIANFLVRWFVYVDLIGGLSASKPQNYVLVSDNEQGSYEPLEILNMMNNEERSNTLEEDPGKDIDHLMGFDTKFLPQFMKTVMLIRKVDNYLLASGDSNPAIPLDIIQEALEVKETMLQIYHQDEEQIEKARLMFMQEKSQLKDQMVENSSPPYIASRIQENEILGYTNKVFCDTGIIQLYRRVLKIPRSSPIIQRLATGMATIMRDHIESRSPTEICCIFCFFTAGCEILDPEMQQFFHMRFTRLIKMGNSNAKKGLQVMKRCWETNEDWLTAADNLNIDIILL</sequence>
<feature type="region of interest" description="Disordered" evidence="3">
    <location>
        <begin position="170"/>
        <end position="197"/>
    </location>
</feature>
<evidence type="ECO:0000259" key="4">
    <source>
        <dbReference type="PROSITE" id="PS50048"/>
    </source>
</evidence>
<dbReference type="PANTHER" id="PTHR37534:SF43">
    <property type="entry name" value="FINGER DOMAIN PROTEIN, PUTATIVE (AFU_ORTHOLOGUE AFUA_1G01850)-RELATED"/>
    <property type="match status" value="1"/>
</dbReference>
<evidence type="ECO:0000256" key="3">
    <source>
        <dbReference type="SAM" id="MobiDB-lite"/>
    </source>
</evidence>
<dbReference type="InterPro" id="IPR001138">
    <property type="entry name" value="Zn2Cys6_DnaBD"/>
</dbReference>
<gene>
    <name evidence="5" type="ORF">J8A68_001615</name>
</gene>
<dbReference type="GO" id="GO:0000981">
    <property type="term" value="F:DNA-binding transcription factor activity, RNA polymerase II-specific"/>
    <property type="evidence" value="ECO:0007669"/>
    <property type="project" value="InterPro"/>
</dbReference>
<dbReference type="Proteomes" id="UP000694255">
    <property type="component" value="Unassembled WGS sequence"/>
</dbReference>
<evidence type="ECO:0000256" key="2">
    <source>
        <dbReference type="ARBA" id="ARBA00023242"/>
    </source>
</evidence>
<comment type="subcellular location">
    <subcellularLocation>
        <location evidence="1">Nucleus</location>
    </subcellularLocation>
</comment>
<dbReference type="GeneID" id="73468416"/>
<dbReference type="PANTHER" id="PTHR37534">
    <property type="entry name" value="TRANSCRIPTIONAL ACTIVATOR PROTEIN UGA3"/>
    <property type="match status" value="1"/>
</dbReference>
<dbReference type="SMART" id="SM00066">
    <property type="entry name" value="GAL4"/>
    <property type="match status" value="1"/>
</dbReference>
<dbReference type="GO" id="GO:0000976">
    <property type="term" value="F:transcription cis-regulatory region binding"/>
    <property type="evidence" value="ECO:0007669"/>
    <property type="project" value="TreeGrafter"/>
</dbReference>
<evidence type="ECO:0000313" key="6">
    <source>
        <dbReference type="Proteomes" id="UP000694255"/>
    </source>
</evidence>
<dbReference type="OrthoDB" id="5229455at2759"/>
<dbReference type="AlphaFoldDB" id="A0A8J5QKQ7"/>
<accession>A0A8J5QKQ7</accession>
<dbReference type="GO" id="GO:0045944">
    <property type="term" value="P:positive regulation of transcription by RNA polymerase II"/>
    <property type="evidence" value="ECO:0007669"/>
    <property type="project" value="TreeGrafter"/>
</dbReference>
<protein>
    <recommendedName>
        <fullName evidence="4">Zn(2)-C6 fungal-type domain-containing protein</fullName>
    </recommendedName>
</protein>
<evidence type="ECO:0000313" key="5">
    <source>
        <dbReference type="EMBL" id="KAG7664857.1"/>
    </source>
</evidence>
<keyword evidence="6" id="KW-1185">Reference proteome</keyword>
<dbReference type="PROSITE" id="PS50048">
    <property type="entry name" value="ZN2_CY6_FUNGAL_2"/>
    <property type="match status" value="1"/>
</dbReference>
<feature type="compositionally biased region" description="Polar residues" evidence="3">
    <location>
        <begin position="56"/>
        <end position="70"/>
    </location>
</feature>
<dbReference type="PROSITE" id="PS00463">
    <property type="entry name" value="ZN2_CY6_FUNGAL_1"/>
    <property type="match status" value="1"/>
</dbReference>
<dbReference type="EMBL" id="JAGSYN010000062">
    <property type="protein sequence ID" value="KAG7664857.1"/>
    <property type="molecule type" value="Genomic_DNA"/>
</dbReference>
<dbReference type="CDD" id="cd00067">
    <property type="entry name" value="GAL4"/>
    <property type="match status" value="1"/>
</dbReference>
<keyword evidence="2" id="KW-0539">Nucleus</keyword>
<comment type="caution">
    <text evidence="5">The sequence shown here is derived from an EMBL/GenBank/DDBJ whole genome shotgun (WGS) entry which is preliminary data.</text>
</comment>
<dbReference type="InterPro" id="IPR021858">
    <property type="entry name" value="Fun_TF"/>
</dbReference>
<feature type="region of interest" description="Disordered" evidence="3">
    <location>
        <begin position="56"/>
        <end position="77"/>
    </location>
</feature>
<reference evidence="5 6" key="1">
    <citation type="journal article" date="2021" name="DNA Res.">
        <title>Genome analysis of Candida subhashii reveals its hybrid nature and dual mitochondrial genome conformations.</title>
        <authorList>
            <person name="Mixao V."/>
            <person name="Hegedusova E."/>
            <person name="Saus E."/>
            <person name="Pryszcz L.P."/>
            <person name="Cillingova A."/>
            <person name="Nosek J."/>
            <person name="Gabaldon T."/>
        </authorList>
    </citation>
    <scope>NUCLEOTIDE SEQUENCE [LARGE SCALE GENOMIC DNA]</scope>
    <source>
        <strain evidence="5 6">CBS 10753</strain>
    </source>
</reference>
<name>A0A8J5QKQ7_9ASCO</name>
<dbReference type="Pfam" id="PF11951">
    <property type="entry name" value="Fungal_trans_2"/>
    <property type="match status" value="1"/>
</dbReference>
<dbReference type="GO" id="GO:0008270">
    <property type="term" value="F:zinc ion binding"/>
    <property type="evidence" value="ECO:0007669"/>
    <property type="project" value="InterPro"/>
</dbReference>
<proteinExistence type="predicted"/>
<dbReference type="RefSeq" id="XP_049265089.1">
    <property type="nucleotide sequence ID" value="XM_049405286.1"/>
</dbReference>
<evidence type="ECO:0000256" key="1">
    <source>
        <dbReference type="ARBA" id="ARBA00004123"/>
    </source>
</evidence>
<organism evidence="5 6">
    <name type="scientific">[Candida] subhashii</name>
    <dbReference type="NCBI Taxonomy" id="561895"/>
    <lineage>
        <taxon>Eukaryota</taxon>
        <taxon>Fungi</taxon>
        <taxon>Dikarya</taxon>
        <taxon>Ascomycota</taxon>
        <taxon>Saccharomycotina</taxon>
        <taxon>Pichiomycetes</taxon>
        <taxon>Debaryomycetaceae</taxon>
        <taxon>Spathaspora</taxon>
    </lineage>
</organism>
<dbReference type="GO" id="GO:0005634">
    <property type="term" value="C:nucleus"/>
    <property type="evidence" value="ECO:0007669"/>
    <property type="project" value="UniProtKB-SubCell"/>
</dbReference>